<dbReference type="Pfam" id="PF00557">
    <property type="entry name" value="Peptidase_M24"/>
    <property type="match status" value="1"/>
</dbReference>
<keyword evidence="3" id="KW-1185">Reference proteome</keyword>
<keyword evidence="2" id="KW-0378">Hydrolase</keyword>
<evidence type="ECO:0000313" key="3">
    <source>
        <dbReference type="Proteomes" id="UP000580043"/>
    </source>
</evidence>
<dbReference type="EMBL" id="JABBGA010000001">
    <property type="protein sequence ID" value="NML24485.1"/>
    <property type="molecule type" value="Genomic_DNA"/>
</dbReference>
<dbReference type="Proteomes" id="UP000580043">
    <property type="component" value="Unassembled WGS sequence"/>
</dbReference>
<feature type="domain" description="Peptidase M24" evidence="1">
    <location>
        <begin position="30"/>
        <end position="225"/>
    </location>
</feature>
<dbReference type="RefSeq" id="WP_169144110.1">
    <property type="nucleotide sequence ID" value="NZ_JABBGA010000001.1"/>
</dbReference>
<dbReference type="InterPro" id="IPR036005">
    <property type="entry name" value="Creatinase/aminopeptidase-like"/>
</dbReference>
<keyword evidence="2" id="KW-0031">Aminopeptidase</keyword>
<name>A0A848G099_9RHOO</name>
<reference evidence="2 3" key="1">
    <citation type="submission" date="2020-04" db="EMBL/GenBank/DDBJ databases">
        <title>Zoogloea sp. G-4-1-14 isolated from soil.</title>
        <authorList>
            <person name="Dahal R.H."/>
        </authorList>
    </citation>
    <scope>NUCLEOTIDE SEQUENCE [LARGE SCALE GENOMIC DNA]</scope>
    <source>
        <strain evidence="2 3">G-4-1-14</strain>
    </source>
</reference>
<evidence type="ECO:0000313" key="2">
    <source>
        <dbReference type="EMBL" id="NML24485.1"/>
    </source>
</evidence>
<evidence type="ECO:0000259" key="1">
    <source>
        <dbReference type="Pfam" id="PF00557"/>
    </source>
</evidence>
<accession>A0A848G099</accession>
<dbReference type="AlphaFoldDB" id="A0A848G099"/>
<comment type="caution">
    <text evidence="2">The sequence shown here is derived from an EMBL/GenBank/DDBJ whole genome shotgun (WGS) entry which is preliminary data.</text>
</comment>
<gene>
    <name evidence="2" type="ORF">HHL15_01915</name>
</gene>
<dbReference type="Gene3D" id="3.90.230.10">
    <property type="entry name" value="Creatinase/methionine aminopeptidase superfamily"/>
    <property type="match status" value="1"/>
</dbReference>
<organism evidence="2 3">
    <name type="scientific">Zoogloea dura</name>
    <dbReference type="NCBI Taxonomy" id="2728840"/>
    <lineage>
        <taxon>Bacteria</taxon>
        <taxon>Pseudomonadati</taxon>
        <taxon>Pseudomonadota</taxon>
        <taxon>Betaproteobacteria</taxon>
        <taxon>Rhodocyclales</taxon>
        <taxon>Zoogloeaceae</taxon>
        <taxon>Zoogloea</taxon>
    </lineage>
</organism>
<protein>
    <submittedName>
        <fullName evidence="2">Aminopeptidase P family protein</fullName>
    </submittedName>
</protein>
<dbReference type="CDD" id="cd01066">
    <property type="entry name" value="APP_MetAP"/>
    <property type="match status" value="1"/>
</dbReference>
<dbReference type="InterPro" id="IPR000994">
    <property type="entry name" value="Pept_M24"/>
</dbReference>
<proteinExistence type="predicted"/>
<dbReference type="SUPFAM" id="SSF55920">
    <property type="entry name" value="Creatinase/aminopeptidase"/>
    <property type="match status" value="1"/>
</dbReference>
<sequence>MTTQAISSPDQARLEGVGPAFDPERLLHVRTLTRQAIERIAAAVQPGMFEEDAVEMARDLLAEAGMLRGWHDVYVRFGSNTTKTFGAPSDPGVVLGEDDLFFIDIGPVWKDWEGDGGDSFVTGSDPDKARCAADARAIFHEVRRKWLSERATGRALYDYAVSCAAARGWVLNMDLSGHRIADFPHAAIHEGPLAEADFAPSRLLWVLEIHIRHPSEAYGAFFEDLLLEDSYF</sequence>
<keyword evidence="2" id="KW-0645">Protease</keyword>
<dbReference type="GO" id="GO:0004177">
    <property type="term" value="F:aminopeptidase activity"/>
    <property type="evidence" value="ECO:0007669"/>
    <property type="project" value="UniProtKB-KW"/>
</dbReference>